<dbReference type="AlphaFoldDB" id="A0A423MK97"/>
<dbReference type="OrthoDB" id="6955105at2"/>
<dbReference type="EMBL" id="MOBX01000003">
    <property type="protein sequence ID" value="RON85007.1"/>
    <property type="molecule type" value="Genomic_DNA"/>
</dbReference>
<name>A0A423MK97_PSEFL</name>
<dbReference type="PROSITE" id="PS51257">
    <property type="entry name" value="PROKAR_LIPOPROTEIN"/>
    <property type="match status" value="1"/>
</dbReference>
<evidence type="ECO:0000313" key="1">
    <source>
        <dbReference type="EMBL" id="RON85007.1"/>
    </source>
</evidence>
<reference evidence="1 2" key="1">
    <citation type="submission" date="2016-10" db="EMBL/GenBank/DDBJ databases">
        <title>Comparative genome analysis of multiple Pseudomonas spp. focuses on biocontrol and plant growth promoting traits.</title>
        <authorList>
            <person name="Tao X.-Y."/>
            <person name="Taylor C.G."/>
        </authorList>
    </citation>
    <scope>NUCLEOTIDE SEQUENCE [LARGE SCALE GENOMIC DNA]</scope>
    <source>
        <strain evidence="1 2">28B5</strain>
    </source>
</reference>
<protein>
    <submittedName>
        <fullName evidence="1">Penicillin-binding protein activator LpoB</fullName>
    </submittedName>
</protein>
<comment type="caution">
    <text evidence="1">The sequence shown here is derived from an EMBL/GenBank/DDBJ whole genome shotgun (WGS) entry which is preliminary data.</text>
</comment>
<organism evidence="1 2">
    <name type="scientific">Pseudomonas fluorescens</name>
    <dbReference type="NCBI Taxonomy" id="294"/>
    <lineage>
        <taxon>Bacteria</taxon>
        <taxon>Pseudomonadati</taxon>
        <taxon>Pseudomonadota</taxon>
        <taxon>Gammaproteobacteria</taxon>
        <taxon>Pseudomonadales</taxon>
        <taxon>Pseudomonadaceae</taxon>
        <taxon>Pseudomonas</taxon>
    </lineage>
</organism>
<gene>
    <name evidence="1" type="ORF">BK670_03665</name>
</gene>
<proteinExistence type="predicted"/>
<dbReference type="Proteomes" id="UP000285378">
    <property type="component" value="Unassembled WGS sequence"/>
</dbReference>
<sequence>MRKLVWVVAALVLAGCGEGKSLDAPKPQSAAATAPAAAAAAAPQWDLEVRGETPQAVSDLSGWLIEHAFVPTVIKDSSGKTRILIGPFNSQAEAEARKVQVDAALVKAKKQNVESVLVEHPLTP</sequence>
<evidence type="ECO:0000313" key="2">
    <source>
        <dbReference type="Proteomes" id="UP000285378"/>
    </source>
</evidence>
<accession>A0A423MK97</accession>
<dbReference type="RefSeq" id="WP_123448668.1">
    <property type="nucleotide sequence ID" value="NZ_MOBX01000003.1"/>
</dbReference>